<dbReference type="Proteomes" id="UP000296049">
    <property type="component" value="Unassembled WGS sequence"/>
</dbReference>
<dbReference type="AlphaFoldDB" id="R0JRC4"/>
<reference evidence="2" key="1">
    <citation type="journal article" date="2013" name="Nat. Genet.">
        <title>The duck genome and transcriptome provide insight into an avian influenza virus reservoir species.</title>
        <authorList>
            <person name="Huang Y."/>
            <person name="Li Y."/>
            <person name="Burt D.W."/>
            <person name="Chen H."/>
            <person name="Zhang Y."/>
            <person name="Qian W."/>
            <person name="Kim H."/>
            <person name="Gan S."/>
            <person name="Zhao Y."/>
            <person name="Li J."/>
            <person name="Yi K."/>
            <person name="Feng H."/>
            <person name="Zhu P."/>
            <person name="Li B."/>
            <person name="Liu Q."/>
            <person name="Fairley S."/>
            <person name="Magor K.E."/>
            <person name="Du Z."/>
            <person name="Hu X."/>
            <person name="Goodman L."/>
            <person name="Tafer H."/>
            <person name="Vignal A."/>
            <person name="Lee T."/>
            <person name="Kim K.W."/>
            <person name="Sheng Z."/>
            <person name="An Y."/>
            <person name="Searle S."/>
            <person name="Herrero J."/>
            <person name="Groenen M.A."/>
            <person name="Crooijmans R.P."/>
            <person name="Faraut T."/>
            <person name="Cai Q."/>
            <person name="Webster R.G."/>
            <person name="Aldridge J.R."/>
            <person name="Warren W.C."/>
            <person name="Bartschat S."/>
            <person name="Kehr S."/>
            <person name="Marz M."/>
            <person name="Stadler P.F."/>
            <person name="Smith J."/>
            <person name="Kraus R.H."/>
            <person name="Zhao Y."/>
            <person name="Ren L."/>
            <person name="Fei J."/>
            <person name="Morisson M."/>
            <person name="Kaiser P."/>
            <person name="Griffin D.K."/>
            <person name="Rao M."/>
            <person name="Pitel F."/>
            <person name="Wang J."/>
            <person name="Li N."/>
        </authorList>
    </citation>
    <scope>NUCLEOTIDE SEQUENCE [LARGE SCALE GENOMIC DNA]</scope>
</reference>
<gene>
    <name evidence="1" type="ORF">Anapl_03303</name>
</gene>
<protein>
    <submittedName>
        <fullName evidence="1">Uncharacterized protein</fullName>
    </submittedName>
</protein>
<accession>R0JRC4</accession>
<name>R0JRC4_ANAPL</name>
<proteinExistence type="predicted"/>
<organism evidence="1 2">
    <name type="scientific">Anas platyrhynchos</name>
    <name type="common">Mallard</name>
    <name type="synonym">Anas boschas</name>
    <dbReference type="NCBI Taxonomy" id="8839"/>
    <lineage>
        <taxon>Eukaryota</taxon>
        <taxon>Metazoa</taxon>
        <taxon>Chordata</taxon>
        <taxon>Craniata</taxon>
        <taxon>Vertebrata</taxon>
        <taxon>Euteleostomi</taxon>
        <taxon>Archelosauria</taxon>
        <taxon>Archosauria</taxon>
        <taxon>Dinosauria</taxon>
        <taxon>Saurischia</taxon>
        <taxon>Theropoda</taxon>
        <taxon>Coelurosauria</taxon>
        <taxon>Aves</taxon>
        <taxon>Neognathae</taxon>
        <taxon>Galloanserae</taxon>
        <taxon>Anseriformes</taxon>
        <taxon>Anatidae</taxon>
        <taxon>Anatinae</taxon>
        <taxon>Anas</taxon>
    </lineage>
</organism>
<evidence type="ECO:0000313" key="1">
    <source>
        <dbReference type="EMBL" id="EOA99925.1"/>
    </source>
</evidence>
<keyword evidence="2" id="KW-1185">Reference proteome</keyword>
<sequence length="124" mass="13061">MPTPGGTVAGNFTNKLKSKAVALVLAVPESCCRDGDVMAEMGALGPVVPSYGFAIALTSPKCTLLLPEVSHPPVFLLSFGVFEDNNIDGCERAAGPRSGVEISCFSQSEETLCLLDSDNLSRRR</sequence>
<evidence type="ECO:0000313" key="2">
    <source>
        <dbReference type="Proteomes" id="UP000296049"/>
    </source>
</evidence>
<dbReference type="EMBL" id="KB743257">
    <property type="protein sequence ID" value="EOA99925.1"/>
    <property type="molecule type" value="Genomic_DNA"/>
</dbReference>